<sequence length="91" mass="10104">MHRQEAPGLLVRGFWLSLPGYTLGLEVVTMVSSAGGRKGYVRPGRHRAYKALRRKGMSKSKAARIANAGDTHAKRSRMARKAARTRRSKRG</sequence>
<feature type="compositionally biased region" description="Basic residues" evidence="1">
    <location>
        <begin position="53"/>
        <end position="62"/>
    </location>
</feature>
<gene>
    <name evidence="2" type="primary">pas64</name>
</gene>
<dbReference type="InterPro" id="IPR055642">
    <property type="entry name" value="DUF7218"/>
</dbReference>
<keyword evidence="3" id="KW-1185">Reference proteome</keyword>
<dbReference type="Proteomes" id="UP000001245">
    <property type="component" value="Segment"/>
</dbReference>
<proteinExistence type="predicted"/>
<accession>Q6J7W7</accession>
<reference evidence="2 3" key="1">
    <citation type="journal article" date="2004" name="Virus Genes">
        <title>The genome of phiAsp2, an actinoplanes infecting phage.</title>
        <authorList>
            <person name="Jarling M."/>
            <person name="Bartkowiak K."/>
            <person name="Pape H."/>
            <person name="Meinhardt F."/>
        </authorList>
    </citation>
    <scope>NUCLEOTIDE SEQUENCE</scope>
</reference>
<organism evidence="2 3">
    <name type="scientific">Actinoplanes phage phiAsp2</name>
    <dbReference type="NCBI Taxonomy" id="279303"/>
    <lineage>
        <taxon>Viruses</taxon>
        <taxon>Duplodnaviria</taxon>
        <taxon>Heunggongvirae</taxon>
        <taxon>Uroviricota</taxon>
        <taxon>Caudoviricetes</taxon>
        <taxon>Aspduovirus</taxon>
        <taxon>Aspduovirus Asp2</taxon>
    </lineage>
</organism>
<dbReference type="EMBL" id="AY576796">
    <property type="protein sequence ID" value="AAT36812.1"/>
    <property type="molecule type" value="Genomic_DNA"/>
</dbReference>
<evidence type="ECO:0000313" key="2">
    <source>
        <dbReference type="EMBL" id="AAT36812.1"/>
    </source>
</evidence>
<evidence type="ECO:0000313" key="3">
    <source>
        <dbReference type="Proteomes" id="UP000001245"/>
    </source>
</evidence>
<name>Q6J7W7_9CAUD</name>
<feature type="compositionally biased region" description="Basic residues" evidence="1">
    <location>
        <begin position="74"/>
        <end position="91"/>
    </location>
</feature>
<protein>
    <submittedName>
        <fullName evidence="2">Pas64</fullName>
    </submittedName>
</protein>
<dbReference type="GeneID" id="2846134"/>
<dbReference type="RefSeq" id="YP_024850.1">
    <property type="nucleotide sequence ID" value="NC_005885.1"/>
</dbReference>
<feature type="region of interest" description="Disordered" evidence="1">
    <location>
        <begin position="53"/>
        <end position="91"/>
    </location>
</feature>
<dbReference type="KEGG" id="vg:2846134"/>
<dbReference type="Pfam" id="PF23855">
    <property type="entry name" value="DUF7218"/>
    <property type="match status" value="1"/>
</dbReference>
<evidence type="ECO:0000256" key="1">
    <source>
        <dbReference type="SAM" id="MobiDB-lite"/>
    </source>
</evidence>